<evidence type="ECO:0000313" key="1">
    <source>
        <dbReference type="EMBL" id="RAL44970.1"/>
    </source>
</evidence>
<gene>
    <name evidence="1" type="ORF">DM860_003729</name>
</gene>
<organism evidence="1 2">
    <name type="scientific">Cuscuta australis</name>
    <dbReference type="NCBI Taxonomy" id="267555"/>
    <lineage>
        <taxon>Eukaryota</taxon>
        <taxon>Viridiplantae</taxon>
        <taxon>Streptophyta</taxon>
        <taxon>Embryophyta</taxon>
        <taxon>Tracheophyta</taxon>
        <taxon>Spermatophyta</taxon>
        <taxon>Magnoliopsida</taxon>
        <taxon>eudicotyledons</taxon>
        <taxon>Gunneridae</taxon>
        <taxon>Pentapetalae</taxon>
        <taxon>asterids</taxon>
        <taxon>lamiids</taxon>
        <taxon>Solanales</taxon>
        <taxon>Convolvulaceae</taxon>
        <taxon>Cuscuteae</taxon>
        <taxon>Cuscuta</taxon>
        <taxon>Cuscuta subgen. Grammica</taxon>
        <taxon>Cuscuta sect. Cleistogrammica</taxon>
    </lineage>
</organism>
<name>A0A328DIE5_9ASTE</name>
<evidence type="ECO:0000313" key="2">
    <source>
        <dbReference type="Proteomes" id="UP000249390"/>
    </source>
</evidence>
<keyword evidence="2" id="KW-1185">Reference proteome</keyword>
<reference evidence="1 2" key="1">
    <citation type="submission" date="2018-06" db="EMBL/GenBank/DDBJ databases">
        <title>The Genome of Cuscuta australis (Dodder) Provides Insight into the Evolution of Plant Parasitism.</title>
        <authorList>
            <person name="Liu H."/>
        </authorList>
    </citation>
    <scope>NUCLEOTIDE SEQUENCE [LARGE SCALE GENOMIC DNA]</scope>
    <source>
        <strain evidence="2">cv. Yunnan</strain>
        <tissue evidence="1">Vines</tissue>
    </source>
</reference>
<accession>A0A328DIE5</accession>
<dbReference type="Proteomes" id="UP000249390">
    <property type="component" value="Unassembled WGS sequence"/>
</dbReference>
<sequence length="123" mass="13667">MMSERGLEKTPGCSSIEVNGDIFEFTVRDGLHVQSDKIRECLIQLARQMGHQDCFGLKSNDGVGDCIGRFAFSTLRRLCQQLRWLLVSPPDTLMLSVIAVYISLATLATTDRRSAERRSATGT</sequence>
<dbReference type="EMBL" id="NQVE01000142">
    <property type="protein sequence ID" value="RAL44970.1"/>
    <property type="molecule type" value="Genomic_DNA"/>
</dbReference>
<proteinExistence type="predicted"/>
<comment type="caution">
    <text evidence="1">The sequence shown here is derived from an EMBL/GenBank/DDBJ whole genome shotgun (WGS) entry which is preliminary data.</text>
</comment>
<dbReference type="AlphaFoldDB" id="A0A328DIE5"/>
<protein>
    <submittedName>
        <fullName evidence="1">Uncharacterized protein</fullName>
    </submittedName>
</protein>